<sequence>MGSANESSDLRKTFNYTGSYGPFSPSPFQLPTPTISRSDPSQIESEASLINNNNNNNKSLEGVNLHERCSSESFLMEEQPSWLDDLLNETESVNVLHRGHHRRSASDSYAYFGEAEDNFTLEDENKYVNSLFGTSSESEERISSLVVEHSNEDSADKASCGSQVKPSGGSKADSKRSKQHNAHRSRVRKLQHIAHLERTVQILKAEGSEVSAELEFLEQQNIILTMENRALRQRLESVSQEQIIKNCNSLFLLFIQKKLQ</sequence>
<feature type="region of interest" description="Disordered" evidence="2">
    <location>
        <begin position="22"/>
        <end position="42"/>
    </location>
</feature>
<dbReference type="SUPFAM" id="SSF57959">
    <property type="entry name" value="Leucine zipper domain"/>
    <property type="match status" value="1"/>
</dbReference>
<proteinExistence type="predicted"/>
<reference evidence="4" key="1">
    <citation type="submission" date="2020-07" db="EMBL/GenBank/DDBJ databases">
        <title>Ethylene signaling mediates host invasion by parasitic plants.</title>
        <authorList>
            <person name="Yoshida S."/>
        </authorList>
    </citation>
    <scope>NUCLEOTIDE SEQUENCE</scope>
    <source>
        <strain evidence="4">Okayama</strain>
    </source>
</reference>
<dbReference type="PANTHER" id="PTHR46835:SF2">
    <property type="entry name" value="BZIP TRANSCRIPTION FACTOR"/>
    <property type="match status" value="1"/>
</dbReference>
<keyword evidence="5" id="KW-1185">Reference proteome</keyword>
<dbReference type="GO" id="GO:0003700">
    <property type="term" value="F:DNA-binding transcription factor activity"/>
    <property type="evidence" value="ECO:0007669"/>
    <property type="project" value="InterPro"/>
</dbReference>
<dbReference type="Gene3D" id="1.20.5.170">
    <property type="match status" value="1"/>
</dbReference>
<comment type="caution">
    <text evidence="4">The sequence shown here is derived from an EMBL/GenBank/DDBJ whole genome shotgun (WGS) entry which is preliminary data.</text>
</comment>
<keyword evidence="1" id="KW-0175">Coiled coil</keyword>
<dbReference type="InterPro" id="IPR044759">
    <property type="entry name" value="bZIP_RF2"/>
</dbReference>
<dbReference type="OrthoDB" id="1878267at2759"/>
<name>A0A830BH94_9LAMI</name>
<feature type="compositionally biased region" description="Basic residues" evidence="2">
    <location>
        <begin position="177"/>
        <end position="189"/>
    </location>
</feature>
<dbReference type="InterPro" id="IPR004827">
    <property type="entry name" value="bZIP"/>
</dbReference>
<gene>
    <name evidence="4" type="ORF">PHJA_000283400</name>
</gene>
<organism evidence="4 5">
    <name type="scientific">Phtheirospermum japonicum</name>
    <dbReference type="NCBI Taxonomy" id="374723"/>
    <lineage>
        <taxon>Eukaryota</taxon>
        <taxon>Viridiplantae</taxon>
        <taxon>Streptophyta</taxon>
        <taxon>Embryophyta</taxon>
        <taxon>Tracheophyta</taxon>
        <taxon>Spermatophyta</taxon>
        <taxon>Magnoliopsida</taxon>
        <taxon>eudicotyledons</taxon>
        <taxon>Gunneridae</taxon>
        <taxon>Pentapetalae</taxon>
        <taxon>asterids</taxon>
        <taxon>lamiids</taxon>
        <taxon>Lamiales</taxon>
        <taxon>Orobanchaceae</taxon>
        <taxon>Orobanchaceae incertae sedis</taxon>
        <taxon>Phtheirospermum</taxon>
    </lineage>
</organism>
<dbReference type="InterPro" id="IPR044797">
    <property type="entry name" value="At4g06598-like"/>
</dbReference>
<evidence type="ECO:0000313" key="5">
    <source>
        <dbReference type="Proteomes" id="UP000653305"/>
    </source>
</evidence>
<protein>
    <submittedName>
        <fullName evidence="4">Basic leucine zipper 2</fullName>
    </submittedName>
</protein>
<feature type="coiled-coil region" evidence="1">
    <location>
        <begin position="200"/>
        <end position="234"/>
    </location>
</feature>
<dbReference type="Proteomes" id="UP000653305">
    <property type="component" value="Unassembled WGS sequence"/>
</dbReference>
<evidence type="ECO:0000259" key="3">
    <source>
        <dbReference type="SMART" id="SM00338"/>
    </source>
</evidence>
<accession>A0A830BH94</accession>
<feature type="region of interest" description="Disordered" evidence="2">
    <location>
        <begin position="142"/>
        <end position="189"/>
    </location>
</feature>
<dbReference type="AlphaFoldDB" id="A0A830BH94"/>
<dbReference type="GO" id="GO:0005634">
    <property type="term" value="C:nucleus"/>
    <property type="evidence" value="ECO:0007669"/>
    <property type="project" value="UniProtKB-ARBA"/>
</dbReference>
<feature type="compositionally biased region" description="Polar residues" evidence="2">
    <location>
        <begin position="31"/>
        <end position="42"/>
    </location>
</feature>
<evidence type="ECO:0000256" key="2">
    <source>
        <dbReference type="SAM" id="MobiDB-lite"/>
    </source>
</evidence>
<dbReference type="SMART" id="SM00338">
    <property type="entry name" value="BRLZ"/>
    <property type="match status" value="1"/>
</dbReference>
<feature type="domain" description="BZIP" evidence="3">
    <location>
        <begin position="171"/>
        <end position="230"/>
    </location>
</feature>
<dbReference type="PANTHER" id="PTHR46835">
    <property type="entry name" value="BASIC-LEUCINE ZIPPER (BZIP) TRANSCRIPTION FACTOR FAMILY PROTEIN-RELATED"/>
    <property type="match status" value="1"/>
</dbReference>
<dbReference type="CDD" id="cd14703">
    <property type="entry name" value="bZIP_plant_RF2"/>
    <property type="match status" value="1"/>
</dbReference>
<evidence type="ECO:0000256" key="1">
    <source>
        <dbReference type="SAM" id="Coils"/>
    </source>
</evidence>
<dbReference type="InterPro" id="IPR046347">
    <property type="entry name" value="bZIP_sf"/>
</dbReference>
<evidence type="ECO:0000313" key="4">
    <source>
        <dbReference type="EMBL" id="GFP81401.1"/>
    </source>
</evidence>
<dbReference type="EMBL" id="BMAC01000029">
    <property type="protein sequence ID" value="GFP81401.1"/>
    <property type="molecule type" value="Genomic_DNA"/>
</dbReference>